<dbReference type="InParanoid" id="U5G9H9"/>
<protein>
    <submittedName>
        <fullName evidence="1">Uncharacterized protein</fullName>
    </submittedName>
</protein>
<dbReference type="HOGENOM" id="CLU_2227808_0_0_1"/>
<gene>
    <name evidence="1" type="ORF">POPTR_005G002200</name>
</gene>
<proteinExistence type="predicted"/>
<evidence type="ECO:0000313" key="2">
    <source>
        <dbReference type="Proteomes" id="UP000006729"/>
    </source>
</evidence>
<dbReference type="EMBL" id="CM009294">
    <property type="protein sequence ID" value="PNT34246.1"/>
    <property type="molecule type" value="Genomic_DNA"/>
</dbReference>
<evidence type="ECO:0000313" key="1">
    <source>
        <dbReference type="EMBL" id="PNT34247.1"/>
    </source>
</evidence>
<name>U5G9H9_POPTR</name>
<organism evidence="1 2">
    <name type="scientific">Populus trichocarpa</name>
    <name type="common">Western balsam poplar</name>
    <name type="synonym">Populus balsamifera subsp. trichocarpa</name>
    <dbReference type="NCBI Taxonomy" id="3694"/>
    <lineage>
        <taxon>Eukaryota</taxon>
        <taxon>Viridiplantae</taxon>
        <taxon>Streptophyta</taxon>
        <taxon>Embryophyta</taxon>
        <taxon>Tracheophyta</taxon>
        <taxon>Spermatophyta</taxon>
        <taxon>Magnoliopsida</taxon>
        <taxon>eudicotyledons</taxon>
        <taxon>Gunneridae</taxon>
        <taxon>Pentapetalae</taxon>
        <taxon>rosids</taxon>
        <taxon>fabids</taxon>
        <taxon>Malpighiales</taxon>
        <taxon>Salicaceae</taxon>
        <taxon>Saliceae</taxon>
        <taxon>Populus</taxon>
    </lineage>
</organism>
<dbReference type="Proteomes" id="UP000006729">
    <property type="component" value="Chromosome 5"/>
</dbReference>
<accession>U5G9H9</accession>
<dbReference type="AlphaFoldDB" id="U5G9H9"/>
<keyword evidence="2" id="KW-1185">Reference proteome</keyword>
<reference evidence="1 2" key="1">
    <citation type="journal article" date="2006" name="Science">
        <title>The genome of black cottonwood, Populus trichocarpa (Torr. &amp; Gray).</title>
        <authorList>
            <person name="Tuskan G.A."/>
            <person name="Difazio S."/>
            <person name="Jansson S."/>
            <person name="Bohlmann J."/>
            <person name="Grigoriev I."/>
            <person name="Hellsten U."/>
            <person name="Putnam N."/>
            <person name="Ralph S."/>
            <person name="Rombauts S."/>
            <person name="Salamov A."/>
            <person name="Schein J."/>
            <person name="Sterck L."/>
            <person name="Aerts A."/>
            <person name="Bhalerao R.R."/>
            <person name="Bhalerao R.P."/>
            <person name="Blaudez D."/>
            <person name="Boerjan W."/>
            <person name="Brun A."/>
            <person name="Brunner A."/>
            <person name="Busov V."/>
            <person name="Campbell M."/>
            <person name="Carlson J."/>
            <person name="Chalot M."/>
            <person name="Chapman J."/>
            <person name="Chen G.L."/>
            <person name="Cooper D."/>
            <person name="Coutinho P.M."/>
            <person name="Couturier J."/>
            <person name="Covert S."/>
            <person name="Cronk Q."/>
            <person name="Cunningham R."/>
            <person name="Davis J."/>
            <person name="Degroeve S."/>
            <person name="Dejardin A."/>
            <person name="Depamphilis C."/>
            <person name="Detter J."/>
            <person name="Dirks B."/>
            <person name="Dubchak I."/>
            <person name="Duplessis S."/>
            <person name="Ehlting J."/>
            <person name="Ellis B."/>
            <person name="Gendler K."/>
            <person name="Goodstein D."/>
            <person name="Gribskov M."/>
            <person name="Grimwood J."/>
            <person name="Groover A."/>
            <person name="Gunter L."/>
            <person name="Hamberger B."/>
            <person name="Heinze B."/>
            <person name="Helariutta Y."/>
            <person name="Henrissat B."/>
            <person name="Holligan D."/>
            <person name="Holt R."/>
            <person name="Huang W."/>
            <person name="Islam-Faridi N."/>
            <person name="Jones S."/>
            <person name="Jones-Rhoades M."/>
            <person name="Jorgensen R."/>
            <person name="Joshi C."/>
            <person name="Kangasjarvi J."/>
            <person name="Karlsson J."/>
            <person name="Kelleher C."/>
            <person name="Kirkpatrick R."/>
            <person name="Kirst M."/>
            <person name="Kohler A."/>
            <person name="Kalluri U."/>
            <person name="Larimer F."/>
            <person name="Leebens-Mack J."/>
            <person name="Leple J.C."/>
            <person name="Locascio P."/>
            <person name="Lou Y."/>
            <person name="Lucas S."/>
            <person name="Martin F."/>
            <person name="Montanini B."/>
            <person name="Napoli C."/>
            <person name="Nelson D.R."/>
            <person name="Nelson C."/>
            <person name="Nieminen K."/>
            <person name="Nilsson O."/>
            <person name="Pereda V."/>
            <person name="Peter G."/>
            <person name="Philippe R."/>
            <person name="Pilate G."/>
            <person name="Poliakov A."/>
            <person name="Razumovskaya J."/>
            <person name="Richardson P."/>
            <person name="Rinaldi C."/>
            <person name="Ritland K."/>
            <person name="Rouze P."/>
            <person name="Ryaboy D."/>
            <person name="Schmutz J."/>
            <person name="Schrader J."/>
            <person name="Segerman B."/>
            <person name="Shin H."/>
            <person name="Siddiqui A."/>
            <person name="Sterky F."/>
            <person name="Terry A."/>
            <person name="Tsai C.J."/>
            <person name="Uberbacher E."/>
            <person name="Unneberg P."/>
            <person name="Vahala J."/>
            <person name="Wall K."/>
            <person name="Wessler S."/>
            <person name="Yang G."/>
            <person name="Yin T."/>
            <person name="Douglas C."/>
            <person name="Marra M."/>
            <person name="Sandberg G."/>
            <person name="Van de Peer Y."/>
            <person name="Rokhsar D."/>
        </authorList>
    </citation>
    <scope>NUCLEOTIDE SEQUENCE [LARGE SCALE GENOMIC DNA]</scope>
    <source>
        <strain evidence="2">cv. Nisqually</strain>
        <strain evidence="1">Nisqually-1</strain>
    </source>
</reference>
<reference evidence="1" key="2">
    <citation type="submission" date="2017-07" db="EMBL/GenBank/DDBJ databases">
        <title>WGS assembly of Populus trichocarpa.</title>
        <authorList>
            <person name="Tuskan G."/>
            <person name="Difazio S."/>
            <person name="Jansson S."/>
            <person name="Bohlmann J."/>
            <person name="Grigoriev I."/>
            <person name="Hellsten U."/>
            <person name="Putnam N."/>
            <person name="Ralph S."/>
            <person name="Rombauts S."/>
            <person name="Salamov A."/>
            <person name="Schein J."/>
            <person name="Sterck L."/>
            <person name="Aerts A."/>
            <person name="Bhalerao R."/>
            <person name="Bhalerao R."/>
            <person name="Blaudez D."/>
            <person name="Boerjan W."/>
            <person name="Brun A."/>
            <person name="Brunner A."/>
            <person name="Busov V."/>
            <person name="Campbell M."/>
            <person name="Carlson J."/>
            <person name="Chalot M."/>
            <person name="Chapman J."/>
            <person name="Chen G."/>
            <person name="Cooper D."/>
            <person name="Coutinho P."/>
            <person name="Couturier J."/>
            <person name="Covert S."/>
            <person name="Cronk Q."/>
            <person name="Cunningham R."/>
            <person name="Davis J."/>
            <person name="Degroeve S."/>
            <person name="Dejardin A."/>
            <person name="Depamphilis C."/>
            <person name="Detter J."/>
            <person name="Dirks B."/>
            <person name="Dubchak I."/>
            <person name="Duplessis S."/>
            <person name="Ehlting J."/>
            <person name="Ellis B."/>
            <person name="Gendler K."/>
            <person name="Goodstein D."/>
            <person name="Gribskov M."/>
            <person name="Grimwood J."/>
            <person name="Groover A."/>
            <person name="Gunter L."/>
            <person name="Hamberger B."/>
            <person name="Heinze B."/>
            <person name="Helariutta Y."/>
            <person name="Henrissat B."/>
            <person name="Holligan D."/>
            <person name="Holt R."/>
            <person name="Huang W."/>
            <person name="Islam-Faridi N."/>
            <person name="Jones S."/>
            <person name="Jones-Rhoades M."/>
            <person name="Jorgensen R."/>
            <person name="Joshi C."/>
            <person name="Kangasjarvi J."/>
            <person name="Karlsson J."/>
            <person name="Kelleher C."/>
            <person name="Kirkpatrick R."/>
            <person name="Kirst M."/>
            <person name="Kohler A."/>
            <person name="Kalluri U."/>
            <person name="Larimer F."/>
            <person name="Leebens-Mack J."/>
            <person name="Leple J."/>
            <person name="Locascio P."/>
            <person name="Lou Y."/>
            <person name="Lucas S."/>
            <person name="Martin F."/>
            <person name="Montanini B."/>
            <person name="Napoli C."/>
            <person name="Nelson D."/>
            <person name="Nelson C."/>
            <person name="Nieminen K."/>
            <person name="Nilsson O."/>
            <person name="Pereda V."/>
            <person name="Peter G."/>
            <person name="Philippe R."/>
            <person name="Pilate G."/>
            <person name="Poliakov A."/>
            <person name="Razumovskaya J."/>
            <person name="Richardson P."/>
            <person name="Rinaldi C."/>
            <person name="Ritland K."/>
            <person name="Rouze P."/>
            <person name="Ryaboy D."/>
            <person name="Schmutz J."/>
            <person name="Schrader J."/>
            <person name="Segerman B."/>
            <person name="Shin H."/>
            <person name="Siddiqui A."/>
            <person name="Sterky F."/>
            <person name="Terry A."/>
            <person name="Tsai C."/>
            <person name="Uberbacher E."/>
            <person name="Unneberg P."/>
            <person name="Vahala J."/>
            <person name="Wall K."/>
            <person name="Wessler S."/>
            <person name="Yang G."/>
            <person name="Yin T."/>
            <person name="Douglas C."/>
            <person name="Marra M."/>
            <person name="Sandberg G."/>
            <person name="Van De Peer Y."/>
            <person name="Rokhsar D."/>
        </authorList>
    </citation>
    <scope>NUCLEOTIDE SEQUENCE</scope>
    <source>
        <strain evidence="1">Nisqually-1</strain>
    </source>
</reference>
<dbReference type="EMBL" id="CM009294">
    <property type="protein sequence ID" value="PNT34247.1"/>
    <property type="molecule type" value="Genomic_DNA"/>
</dbReference>
<sequence>MGCGCLQQIRSGSSLGDGVDSINNSREVAKEGYGRTYPAAKLEEDTKRRQDDGQQDVYASSCSLVCHLLNSSERSIYTALEKLFFFFVVLIYSAIYRELKIEVGYI</sequence>